<keyword evidence="8 9" id="KW-0234">DNA repair</keyword>
<name>A0A451DCW3_9GAMM</name>
<dbReference type="EMBL" id="LR217720">
    <property type="protein sequence ID" value="VFP84298.1"/>
    <property type="molecule type" value="Genomic_DNA"/>
</dbReference>
<evidence type="ECO:0000256" key="9">
    <source>
        <dbReference type="HAMAP-Rule" id="MF_00152"/>
    </source>
</evidence>
<feature type="binding site" evidence="9">
    <location>
        <position position="145"/>
    </location>
    <ligand>
        <name>Zn(2+)</name>
        <dbReference type="ChEBI" id="CHEBI:29105"/>
        <label>1</label>
    </ligand>
</feature>
<evidence type="ECO:0000256" key="1">
    <source>
        <dbReference type="ARBA" id="ARBA00005340"/>
    </source>
</evidence>
<feature type="binding site" evidence="9">
    <location>
        <position position="69"/>
    </location>
    <ligand>
        <name>Zn(2+)</name>
        <dbReference type="ChEBI" id="CHEBI:29105"/>
        <label>1</label>
    </ligand>
</feature>
<gene>
    <name evidence="9 11" type="primary">nfo</name>
    <name evidence="11" type="ORF">ERCILAFE3058_383</name>
</gene>
<dbReference type="FunFam" id="3.20.20.150:FF:000001">
    <property type="entry name" value="Probable endonuclease 4"/>
    <property type="match status" value="1"/>
</dbReference>
<feature type="binding site" evidence="9">
    <location>
        <position position="229"/>
    </location>
    <ligand>
        <name>Zn(2+)</name>
        <dbReference type="ChEBI" id="CHEBI:29105"/>
        <label>3</label>
    </ligand>
</feature>
<evidence type="ECO:0000313" key="12">
    <source>
        <dbReference type="Proteomes" id="UP000294418"/>
    </source>
</evidence>
<sequence length="289" mass="32389">MKYIGAHVSIAGGLAYAVERAAQLKATALAFFTKNQRQWRSPPLTTDTITQFHLACLKHNYTSAQIMPHSSYLINLGHPQSYELERSRAALLDEVLRCQQLNISLLNCHPGSHLKKITENQCLKRIAESINIVLNQTSGVTIVIENTAGQGSNLGFLFEHLSTIIEDVEDKSRVGVCIDTCHAFVSGYDLRSENGCIKIFSDFEKIIGFQYLCGLHLNDSKGEFNSRVDRHHSLGSGNIGLTAFSWLMKDARFNSMPLILETVNPALWSNEISWLKAEQLSKDHKDYFC</sequence>
<evidence type="ECO:0000259" key="10">
    <source>
        <dbReference type="Pfam" id="PF01261"/>
    </source>
</evidence>
<reference evidence="11 12" key="1">
    <citation type="submission" date="2019-02" db="EMBL/GenBank/DDBJ databases">
        <authorList>
            <person name="Manzano-Marin A."/>
            <person name="Manzano-Marin A."/>
        </authorList>
    </citation>
    <scope>NUCLEOTIDE SEQUENCE [LARGE SCALE GENOMIC DNA]</scope>
    <source>
        <strain evidence="11 12">ErCilaricifoliae</strain>
    </source>
</reference>
<dbReference type="GO" id="GO:0008270">
    <property type="term" value="F:zinc ion binding"/>
    <property type="evidence" value="ECO:0007669"/>
    <property type="project" value="UniProtKB-UniRule"/>
</dbReference>
<dbReference type="PROSITE" id="PS51432">
    <property type="entry name" value="AP_NUCLEASE_F2_4"/>
    <property type="match status" value="1"/>
</dbReference>
<dbReference type="PROSITE" id="PS00729">
    <property type="entry name" value="AP_NUCLEASE_F2_1"/>
    <property type="match status" value="1"/>
</dbReference>
<evidence type="ECO:0000313" key="11">
    <source>
        <dbReference type="EMBL" id="VFP84298.1"/>
    </source>
</evidence>
<feature type="binding site" evidence="9">
    <location>
        <position position="109"/>
    </location>
    <ligand>
        <name>Zn(2+)</name>
        <dbReference type="ChEBI" id="CHEBI:29105"/>
        <label>1</label>
    </ligand>
</feature>
<evidence type="ECO:0000256" key="4">
    <source>
        <dbReference type="ARBA" id="ARBA00022759"/>
    </source>
</evidence>
<feature type="binding site" evidence="9">
    <location>
        <position position="231"/>
    </location>
    <ligand>
        <name>Zn(2+)</name>
        <dbReference type="ChEBI" id="CHEBI:29105"/>
        <label>3</label>
    </ligand>
</feature>
<dbReference type="CDD" id="cd00019">
    <property type="entry name" value="AP2Ec"/>
    <property type="match status" value="1"/>
</dbReference>
<protein>
    <recommendedName>
        <fullName evidence="9">Probable endonuclease 4</fullName>
        <ecNumber evidence="9">3.1.21.2</ecNumber>
    </recommendedName>
    <alternativeName>
        <fullName evidence="9">Endodeoxyribonuclease IV</fullName>
    </alternativeName>
    <alternativeName>
        <fullName evidence="9">Endonuclease IV</fullName>
    </alternativeName>
</protein>
<dbReference type="GO" id="GO:0003906">
    <property type="term" value="F:DNA-(apurinic or apyrimidinic site) endonuclease activity"/>
    <property type="evidence" value="ECO:0007669"/>
    <property type="project" value="TreeGrafter"/>
</dbReference>
<feature type="domain" description="Xylose isomerase-like TIM barrel" evidence="10">
    <location>
        <begin position="18"/>
        <end position="277"/>
    </location>
</feature>
<dbReference type="Gene3D" id="3.20.20.150">
    <property type="entry name" value="Divalent-metal-dependent TIM barrel enzymes"/>
    <property type="match status" value="1"/>
</dbReference>
<organism evidence="11 12">
    <name type="scientific">Candidatus Erwinia haradaeae</name>
    <dbReference type="NCBI Taxonomy" id="1922217"/>
    <lineage>
        <taxon>Bacteria</taxon>
        <taxon>Pseudomonadati</taxon>
        <taxon>Pseudomonadota</taxon>
        <taxon>Gammaproteobacteria</taxon>
        <taxon>Enterobacterales</taxon>
        <taxon>Erwiniaceae</taxon>
        <taxon>Erwinia</taxon>
    </lineage>
</organism>
<dbReference type="EC" id="3.1.21.2" evidence="9"/>
<feature type="binding site" evidence="9">
    <location>
        <position position="182"/>
    </location>
    <ligand>
        <name>Zn(2+)</name>
        <dbReference type="ChEBI" id="CHEBI:29105"/>
        <label>3</label>
    </ligand>
</feature>
<keyword evidence="4 9" id="KW-0255">Endonuclease</keyword>
<dbReference type="GO" id="GO:0006284">
    <property type="term" value="P:base-excision repair"/>
    <property type="evidence" value="ECO:0007669"/>
    <property type="project" value="TreeGrafter"/>
</dbReference>
<keyword evidence="7 9" id="KW-0862">Zinc</keyword>
<dbReference type="InterPro" id="IPR013022">
    <property type="entry name" value="Xyl_isomerase-like_TIM-brl"/>
</dbReference>
<keyword evidence="5 9" id="KW-0227">DNA damage</keyword>
<evidence type="ECO:0000256" key="2">
    <source>
        <dbReference type="ARBA" id="ARBA00022722"/>
    </source>
</evidence>
<dbReference type="PANTHER" id="PTHR21445">
    <property type="entry name" value="ENDONUCLEASE IV ENDODEOXYRIBONUCLEASE IV"/>
    <property type="match status" value="1"/>
</dbReference>
<dbReference type="NCBIfam" id="TIGR00587">
    <property type="entry name" value="nfo"/>
    <property type="match status" value="1"/>
</dbReference>
<dbReference type="InterPro" id="IPR001719">
    <property type="entry name" value="AP_endonuc_2"/>
</dbReference>
<evidence type="ECO:0000256" key="3">
    <source>
        <dbReference type="ARBA" id="ARBA00022723"/>
    </source>
</evidence>
<dbReference type="GO" id="GO:0008081">
    <property type="term" value="F:phosphoric diester hydrolase activity"/>
    <property type="evidence" value="ECO:0007669"/>
    <property type="project" value="TreeGrafter"/>
</dbReference>
<dbReference type="InterPro" id="IPR036237">
    <property type="entry name" value="Xyl_isomerase-like_sf"/>
</dbReference>
<dbReference type="GO" id="GO:0008833">
    <property type="term" value="F:deoxyribonuclease IV (phage-T4-induced) activity"/>
    <property type="evidence" value="ECO:0007669"/>
    <property type="project" value="UniProtKB-UniRule"/>
</dbReference>
<feature type="binding site" evidence="9">
    <location>
        <position position="145"/>
    </location>
    <ligand>
        <name>Zn(2+)</name>
        <dbReference type="ChEBI" id="CHEBI:29105"/>
        <label>2</label>
    </ligand>
</feature>
<dbReference type="SMART" id="SM00518">
    <property type="entry name" value="AP2Ec"/>
    <property type="match status" value="1"/>
</dbReference>
<proteinExistence type="inferred from homology"/>
<feature type="binding site" evidence="9">
    <location>
        <position position="179"/>
    </location>
    <ligand>
        <name>Zn(2+)</name>
        <dbReference type="ChEBI" id="CHEBI:29105"/>
        <label>2</label>
    </ligand>
</feature>
<keyword evidence="6 9" id="KW-0378">Hydrolase</keyword>
<evidence type="ECO:0000256" key="6">
    <source>
        <dbReference type="ARBA" id="ARBA00022801"/>
    </source>
</evidence>
<evidence type="ECO:0000256" key="7">
    <source>
        <dbReference type="ARBA" id="ARBA00022833"/>
    </source>
</evidence>
<comment type="cofactor">
    <cofactor evidence="9">
        <name>Zn(2+)</name>
        <dbReference type="ChEBI" id="CHEBI:29105"/>
    </cofactor>
    <text evidence="9">Binds 3 Zn(2+) ions.</text>
</comment>
<dbReference type="HAMAP" id="MF_00152">
    <property type="entry name" value="Nfo"/>
    <property type="match status" value="1"/>
</dbReference>
<dbReference type="GO" id="GO:0003677">
    <property type="term" value="F:DNA binding"/>
    <property type="evidence" value="ECO:0007669"/>
    <property type="project" value="InterPro"/>
</dbReference>
<evidence type="ECO:0000256" key="5">
    <source>
        <dbReference type="ARBA" id="ARBA00022763"/>
    </source>
</evidence>
<feature type="binding site" evidence="9">
    <location>
        <position position="216"/>
    </location>
    <ligand>
        <name>Zn(2+)</name>
        <dbReference type="ChEBI" id="CHEBI:29105"/>
        <label>2</label>
    </ligand>
</feature>
<dbReference type="AlphaFoldDB" id="A0A451DCW3"/>
<dbReference type="InterPro" id="IPR018246">
    <property type="entry name" value="AP_endonuc_F2_Zn_BS"/>
</dbReference>
<feature type="binding site" evidence="9">
    <location>
        <position position="261"/>
    </location>
    <ligand>
        <name>Zn(2+)</name>
        <dbReference type="ChEBI" id="CHEBI:29105"/>
        <label>2</label>
    </ligand>
</feature>
<comment type="function">
    <text evidence="9">Endonuclease IV plays a role in DNA repair. It cleaves phosphodiester bonds at apurinic or apyrimidinic (AP) sites, generating a 3'-hydroxyl group and a 5'-terminal sugar phosphate.</text>
</comment>
<dbReference type="PROSITE" id="PS00731">
    <property type="entry name" value="AP_NUCLEASE_F2_3"/>
    <property type="match status" value="1"/>
</dbReference>
<keyword evidence="3 9" id="KW-0479">Metal-binding</keyword>
<dbReference type="Proteomes" id="UP000294418">
    <property type="component" value="Chromosome"/>
</dbReference>
<comment type="similarity">
    <text evidence="1 9">Belongs to the AP endonuclease 2 family.</text>
</comment>
<dbReference type="NCBIfam" id="NF002199">
    <property type="entry name" value="PRK01060.1-4"/>
    <property type="match status" value="1"/>
</dbReference>
<dbReference type="Pfam" id="PF01261">
    <property type="entry name" value="AP_endonuc_2"/>
    <property type="match status" value="1"/>
</dbReference>
<comment type="catalytic activity">
    <reaction evidence="9">
        <text>Endonucleolytic cleavage to 5'-phosphooligonucleotide end-products.</text>
        <dbReference type="EC" id="3.1.21.2"/>
    </reaction>
</comment>
<dbReference type="SUPFAM" id="SSF51658">
    <property type="entry name" value="Xylose isomerase-like"/>
    <property type="match status" value="1"/>
</dbReference>
<dbReference type="PANTHER" id="PTHR21445:SF0">
    <property type="entry name" value="APURINIC-APYRIMIDINIC ENDONUCLEASE"/>
    <property type="match status" value="1"/>
</dbReference>
<dbReference type="RefSeq" id="WP_157989779.1">
    <property type="nucleotide sequence ID" value="NZ_LR217720.1"/>
</dbReference>
<evidence type="ECO:0000256" key="8">
    <source>
        <dbReference type="ARBA" id="ARBA00023204"/>
    </source>
</evidence>
<dbReference type="OrthoDB" id="9805666at2"/>
<accession>A0A451DCW3</accession>
<dbReference type="PROSITE" id="PS00730">
    <property type="entry name" value="AP_NUCLEASE_F2_2"/>
    <property type="match status" value="1"/>
</dbReference>
<keyword evidence="2 9" id="KW-0540">Nuclease</keyword>